<feature type="region of interest" description="Disordered" evidence="7">
    <location>
        <begin position="215"/>
        <end position="244"/>
    </location>
</feature>
<dbReference type="AlphaFoldDB" id="K0EU37"/>
<dbReference type="SUPFAM" id="SSF52777">
    <property type="entry name" value="CoA-dependent acyltransferases"/>
    <property type="match status" value="1"/>
</dbReference>
<dbReference type="InterPro" id="IPR000089">
    <property type="entry name" value="Biotin_lipoyl"/>
</dbReference>
<name>K0EU37_NOCB7</name>
<evidence type="ECO:0000256" key="6">
    <source>
        <dbReference type="RuleBase" id="RU003423"/>
    </source>
</evidence>
<proteinExistence type="inferred from homology"/>
<protein>
    <recommendedName>
        <fullName evidence="6">Dihydrolipoamide acetyltransferase component of pyruvate dehydrogenase complex</fullName>
        <ecNumber evidence="6">2.3.1.-</ecNumber>
    </recommendedName>
</protein>
<dbReference type="PANTHER" id="PTHR43178">
    <property type="entry name" value="DIHYDROLIPOAMIDE ACETYLTRANSFERASE COMPONENT OF PYRUVATE DEHYDROGENASE COMPLEX"/>
    <property type="match status" value="1"/>
</dbReference>
<dbReference type="PANTHER" id="PTHR43178:SF5">
    <property type="entry name" value="LIPOAMIDE ACYLTRANSFERASE COMPONENT OF BRANCHED-CHAIN ALPHA-KETO ACID DEHYDROGENASE COMPLEX, MITOCHONDRIAL"/>
    <property type="match status" value="1"/>
</dbReference>
<evidence type="ECO:0000259" key="8">
    <source>
        <dbReference type="PROSITE" id="PS50968"/>
    </source>
</evidence>
<dbReference type="EMBL" id="CP003876">
    <property type="protein sequence ID" value="AFT99155.1"/>
    <property type="molecule type" value="Genomic_DNA"/>
</dbReference>
<dbReference type="Pfam" id="PF02817">
    <property type="entry name" value="E3_binding"/>
    <property type="match status" value="1"/>
</dbReference>
<dbReference type="InterPro" id="IPR001078">
    <property type="entry name" value="2-oxoacid_DH_actylTfrase"/>
</dbReference>
<comment type="cofactor">
    <cofactor evidence="1 6">
        <name>(R)-lipoate</name>
        <dbReference type="ChEBI" id="CHEBI:83088"/>
    </cofactor>
</comment>
<evidence type="ECO:0000256" key="3">
    <source>
        <dbReference type="ARBA" id="ARBA00022679"/>
    </source>
</evidence>
<accession>K0EU37</accession>
<feature type="compositionally biased region" description="Polar residues" evidence="7">
    <location>
        <begin position="155"/>
        <end position="169"/>
    </location>
</feature>
<feature type="compositionally biased region" description="Low complexity" evidence="7">
    <location>
        <begin position="218"/>
        <end position="229"/>
    </location>
</feature>
<dbReference type="Pfam" id="PF00364">
    <property type="entry name" value="Biotin_lipoyl"/>
    <property type="match status" value="1"/>
</dbReference>
<dbReference type="InterPro" id="IPR004167">
    <property type="entry name" value="PSBD"/>
</dbReference>
<dbReference type="FunFam" id="3.30.559.10:FF:000007">
    <property type="entry name" value="Dihydrolipoamide acetyltransferase component of pyruvate dehydrogenase complex"/>
    <property type="match status" value="1"/>
</dbReference>
<keyword evidence="5 6" id="KW-0012">Acyltransferase</keyword>
<keyword evidence="4 6" id="KW-0450">Lipoyl</keyword>
<feature type="compositionally biased region" description="Low complexity" evidence="7">
    <location>
        <begin position="90"/>
        <end position="102"/>
    </location>
</feature>
<evidence type="ECO:0000256" key="1">
    <source>
        <dbReference type="ARBA" id="ARBA00001938"/>
    </source>
</evidence>
<evidence type="ECO:0000256" key="7">
    <source>
        <dbReference type="SAM" id="MobiDB-lite"/>
    </source>
</evidence>
<dbReference type="SUPFAM" id="SSF51230">
    <property type="entry name" value="Single hybrid motif"/>
    <property type="match status" value="1"/>
</dbReference>
<dbReference type="Gene3D" id="2.40.50.100">
    <property type="match status" value="1"/>
</dbReference>
<feature type="domain" description="Peripheral subunit-binding (PSBD)" evidence="9">
    <location>
        <begin position="176"/>
        <end position="213"/>
    </location>
</feature>
<dbReference type="Pfam" id="PF00198">
    <property type="entry name" value="2-oxoacid_dh"/>
    <property type="match status" value="1"/>
</dbReference>
<evidence type="ECO:0000259" key="9">
    <source>
        <dbReference type="PROSITE" id="PS51826"/>
    </source>
</evidence>
<comment type="similarity">
    <text evidence="2 6">Belongs to the 2-oxoacid dehydrogenase family.</text>
</comment>
<dbReference type="eggNOG" id="COG0508">
    <property type="taxonomic scope" value="Bacteria"/>
</dbReference>
<dbReference type="Gene3D" id="4.10.320.10">
    <property type="entry name" value="E3-binding domain"/>
    <property type="match status" value="1"/>
</dbReference>
<gene>
    <name evidence="10" type="ORF">O3I_005965</name>
</gene>
<dbReference type="EC" id="2.3.1.-" evidence="6"/>
<dbReference type="RefSeq" id="WP_014982011.1">
    <property type="nucleotide sequence ID" value="NC_018681.1"/>
</dbReference>
<dbReference type="KEGG" id="nbr:O3I_005965"/>
<dbReference type="HOGENOM" id="CLU_016733_10_0_11"/>
<dbReference type="SUPFAM" id="SSF47005">
    <property type="entry name" value="Peripheral subunit-binding domain of 2-oxo acid dehydrogenase complex"/>
    <property type="match status" value="1"/>
</dbReference>
<feature type="region of interest" description="Disordered" evidence="7">
    <location>
        <begin position="90"/>
        <end position="178"/>
    </location>
</feature>
<keyword evidence="11" id="KW-1185">Reference proteome</keyword>
<dbReference type="STRING" id="1133849.O3I_005965"/>
<dbReference type="InterPro" id="IPR023213">
    <property type="entry name" value="CAT-like_dom_sf"/>
</dbReference>
<organism evidence="10 11">
    <name type="scientific">Nocardia brasiliensis (strain ATCC 700358 / HUJEG-1)</name>
    <dbReference type="NCBI Taxonomy" id="1133849"/>
    <lineage>
        <taxon>Bacteria</taxon>
        <taxon>Bacillati</taxon>
        <taxon>Actinomycetota</taxon>
        <taxon>Actinomycetes</taxon>
        <taxon>Mycobacteriales</taxon>
        <taxon>Nocardiaceae</taxon>
        <taxon>Nocardia</taxon>
    </lineage>
</organism>
<evidence type="ECO:0000256" key="2">
    <source>
        <dbReference type="ARBA" id="ARBA00007317"/>
    </source>
</evidence>
<reference evidence="10 11" key="1">
    <citation type="journal article" date="2012" name="J. Bacteriol.">
        <title>Complete genome sequence of Nocardia brasiliensis HUJEG-1.</title>
        <authorList>
            <person name="Vera-Cabrera L."/>
            <person name="Ortiz-Lopez R."/>
            <person name="Elizondo-Gonzalez R."/>
            <person name="Perez-Maya A.A."/>
            <person name="Ocampo-Candiani J."/>
        </authorList>
    </citation>
    <scope>NUCLEOTIDE SEQUENCE [LARGE SCALE GENOMIC DNA]</scope>
    <source>
        <strain evidence="11">ATCC 700358</strain>
    </source>
</reference>
<dbReference type="PROSITE" id="PS00189">
    <property type="entry name" value="LIPOYL"/>
    <property type="match status" value="1"/>
</dbReference>
<dbReference type="GO" id="GO:0031405">
    <property type="term" value="F:lipoic acid binding"/>
    <property type="evidence" value="ECO:0007669"/>
    <property type="project" value="TreeGrafter"/>
</dbReference>
<dbReference type="PROSITE" id="PS51826">
    <property type="entry name" value="PSBD"/>
    <property type="match status" value="1"/>
</dbReference>
<dbReference type="InterPro" id="IPR036625">
    <property type="entry name" value="E3-bd_dom_sf"/>
</dbReference>
<evidence type="ECO:0000313" key="11">
    <source>
        <dbReference type="Proteomes" id="UP000006304"/>
    </source>
</evidence>
<dbReference type="CDD" id="cd06849">
    <property type="entry name" value="lipoyl_domain"/>
    <property type="match status" value="1"/>
</dbReference>
<dbReference type="InterPro" id="IPR050743">
    <property type="entry name" value="2-oxoacid_DH_E2_comp"/>
</dbReference>
<sequence length="474" mass="49655">MEDRANEPGSGNVLEFRLPDLGEGLADAELVSWLVGVGDDVALNQTIAEVETAKAVVALPSPFAGRVVELLAEPGETVLVGAPLIRVQSEQAPAQPPQDSAAGETNNGRTAVLVGYGPEGETVSRRRRPAAAANPAPPQGGDTPDSIPEQPAAQLVSSTDPEQSDSRPQLSAGRAAATPAARRLAREIGIDLWFVAGSGPGGAVTVDDVRGAVPVSQPRTTAPRPGPAAVTDPHAGVSRPSAREERVPITGVRKRTAAAMLASARTIPQASTFVTLDCTASVELLDHLRSTKPFAGLTLTPLALVAKSALAALTEFPGINTFWDEPNQEIVTKHYVNLGIAVATDRGLLVPNIKEAQSLSLRDLTREIGWLAETARSGGASPTDLRGGTFTITNVGVFGVDTGVPLVNPGEAAILCLGSIRKRPWVFRDELAVRWVTTLGISFDHRMIDGELASRFLSTTAALLEDPLTLLSRI</sequence>
<evidence type="ECO:0000256" key="5">
    <source>
        <dbReference type="ARBA" id="ARBA00023315"/>
    </source>
</evidence>
<dbReference type="Gene3D" id="3.30.559.10">
    <property type="entry name" value="Chloramphenicol acetyltransferase-like domain"/>
    <property type="match status" value="1"/>
</dbReference>
<feature type="domain" description="Lipoyl-binding" evidence="8">
    <location>
        <begin position="13"/>
        <end position="88"/>
    </location>
</feature>
<dbReference type="InterPro" id="IPR011053">
    <property type="entry name" value="Single_hybrid_motif"/>
</dbReference>
<keyword evidence="3 6" id="KW-0808">Transferase</keyword>
<dbReference type="GO" id="GO:0005737">
    <property type="term" value="C:cytoplasm"/>
    <property type="evidence" value="ECO:0007669"/>
    <property type="project" value="TreeGrafter"/>
</dbReference>
<dbReference type="Proteomes" id="UP000006304">
    <property type="component" value="Chromosome"/>
</dbReference>
<dbReference type="PROSITE" id="PS50968">
    <property type="entry name" value="BIOTINYL_LIPOYL"/>
    <property type="match status" value="1"/>
</dbReference>
<dbReference type="InterPro" id="IPR003016">
    <property type="entry name" value="2-oxoA_DH_lipoyl-BS"/>
</dbReference>
<evidence type="ECO:0000313" key="10">
    <source>
        <dbReference type="EMBL" id="AFT99155.1"/>
    </source>
</evidence>
<dbReference type="GO" id="GO:0016407">
    <property type="term" value="F:acetyltransferase activity"/>
    <property type="evidence" value="ECO:0007669"/>
    <property type="project" value="TreeGrafter"/>
</dbReference>
<evidence type="ECO:0000256" key="4">
    <source>
        <dbReference type="ARBA" id="ARBA00022823"/>
    </source>
</evidence>